<feature type="region of interest" description="Disordered" evidence="2">
    <location>
        <begin position="363"/>
        <end position="389"/>
    </location>
</feature>
<sequence>MADGLKFDAVVWKAEGLKFDAAVWTKLIQYNEKRLKWSETQQSKLSNADQPNSCTENLNNGLRINATASQVSDDNYITVMDSSFDVSTTLLDAKIVNQKPSNVSPSLAESCLESESQQSNADQTNSCTENLNNNGLILNATASQVSDDNHIMDSSLDVSTTLPDDKIVNQEASNVSSSQAKIDCQCSCGVIAAELEAIKFDISLLQNEMQTSSNPGSEYSHLYELNRLKSELLQEKEKSSALEKEMALLVRERNREFDELRELINTLERNLNKCEQEKDSITLALNLIMQDKISVSNNENITKSNEQQWVPSKTCNHLPSIQNQIPQHGLQSVIHRNRYSPLFIEDNTNADIPDIQDERQESINLSYKDRVQHGKSRTTTKRTESTRQS</sequence>
<evidence type="ECO:0000256" key="1">
    <source>
        <dbReference type="SAM" id="Coils"/>
    </source>
</evidence>
<protein>
    <submittedName>
        <fullName evidence="3">Uncharacterized protein</fullName>
    </submittedName>
</protein>
<organism evidence="3 4">
    <name type="scientific">Paramuricea clavata</name>
    <name type="common">Red gorgonian</name>
    <name type="synonym">Violescent sea-whip</name>
    <dbReference type="NCBI Taxonomy" id="317549"/>
    <lineage>
        <taxon>Eukaryota</taxon>
        <taxon>Metazoa</taxon>
        <taxon>Cnidaria</taxon>
        <taxon>Anthozoa</taxon>
        <taxon>Octocorallia</taxon>
        <taxon>Malacalcyonacea</taxon>
        <taxon>Plexauridae</taxon>
        <taxon>Paramuricea</taxon>
    </lineage>
</organism>
<evidence type="ECO:0000313" key="3">
    <source>
        <dbReference type="EMBL" id="CAB4040266.1"/>
    </source>
</evidence>
<accession>A0A6S7K4B6</accession>
<name>A0A6S7K4B6_PARCT</name>
<keyword evidence="1" id="KW-0175">Coiled coil</keyword>
<evidence type="ECO:0000313" key="4">
    <source>
        <dbReference type="Proteomes" id="UP001152795"/>
    </source>
</evidence>
<feature type="non-terminal residue" evidence="3">
    <location>
        <position position="389"/>
    </location>
</feature>
<feature type="region of interest" description="Disordered" evidence="2">
    <location>
        <begin position="101"/>
        <end position="127"/>
    </location>
</feature>
<dbReference type="Proteomes" id="UP001152795">
    <property type="component" value="Unassembled WGS sequence"/>
</dbReference>
<reference evidence="3" key="1">
    <citation type="submission" date="2020-04" db="EMBL/GenBank/DDBJ databases">
        <authorList>
            <person name="Alioto T."/>
            <person name="Alioto T."/>
            <person name="Gomez Garrido J."/>
        </authorList>
    </citation>
    <scope>NUCLEOTIDE SEQUENCE</scope>
    <source>
        <strain evidence="3">A484AB</strain>
    </source>
</reference>
<proteinExistence type="predicted"/>
<keyword evidence="4" id="KW-1185">Reference proteome</keyword>
<dbReference type="AlphaFoldDB" id="A0A6S7K4B6"/>
<dbReference type="EMBL" id="CACRXK020026545">
    <property type="protein sequence ID" value="CAB4040266.1"/>
    <property type="molecule type" value="Genomic_DNA"/>
</dbReference>
<evidence type="ECO:0000256" key="2">
    <source>
        <dbReference type="SAM" id="MobiDB-lite"/>
    </source>
</evidence>
<feature type="compositionally biased region" description="Basic and acidic residues" evidence="2">
    <location>
        <begin position="363"/>
        <end position="372"/>
    </location>
</feature>
<feature type="coiled-coil region" evidence="1">
    <location>
        <begin position="225"/>
        <end position="284"/>
    </location>
</feature>
<comment type="caution">
    <text evidence="3">The sequence shown here is derived from an EMBL/GenBank/DDBJ whole genome shotgun (WGS) entry which is preliminary data.</text>
</comment>
<gene>
    <name evidence="3" type="ORF">PACLA_8A033491</name>
</gene>